<dbReference type="Proteomes" id="UP001059950">
    <property type="component" value="Chromosome"/>
</dbReference>
<name>A0ABY5GSL4_9GAMM</name>
<accession>A0ABY5GSL4</accession>
<organism evidence="1 2">
    <name type="scientific">Amphritea atlantica</name>
    <dbReference type="NCBI Taxonomy" id="355243"/>
    <lineage>
        <taxon>Bacteria</taxon>
        <taxon>Pseudomonadati</taxon>
        <taxon>Pseudomonadota</taxon>
        <taxon>Gammaproteobacteria</taxon>
        <taxon>Oceanospirillales</taxon>
        <taxon>Oceanospirillaceae</taxon>
        <taxon>Amphritea</taxon>
    </lineage>
</organism>
<gene>
    <name evidence="1" type="ORF">KDX31_16650</name>
</gene>
<evidence type="ECO:0000313" key="1">
    <source>
        <dbReference type="EMBL" id="UTW02941.1"/>
    </source>
</evidence>
<proteinExistence type="predicted"/>
<reference evidence="1" key="1">
    <citation type="submission" date="2021-04" db="EMBL/GenBank/DDBJ databases">
        <title>Oceanospirillales bacteria with DddD are important DMSP degraders in coastal seawater.</title>
        <authorList>
            <person name="Liu J."/>
        </authorList>
    </citation>
    <scope>NUCLEOTIDE SEQUENCE</scope>
    <source>
        <strain evidence="1">GY6</strain>
    </source>
</reference>
<sequence>MKARFQRTKIGLRNLTRGVLATLLVISLGGCETFVESTKDIVSALPDLPPSVDDTPIQPNWVQVTGYAPISLQEGQTQQHKVLMAMKASKLDAYRELTVLVHGQYLAGTTSVQDMVLKNNQFQGAVAGIVRGARVVKSYPVQTDVYATILEIDLNQVQRAWQASNQ</sequence>
<evidence type="ECO:0000313" key="2">
    <source>
        <dbReference type="Proteomes" id="UP001059950"/>
    </source>
</evidence>
<protein>
    <submittedName>
        <fullName evidence="1">LPP20 family lipoprotein</fullName>
    </submittedName>
</protein>
<keyword evidence="2" id="KW-1185">Reference proteome</keyword>
<dbReference type="PROSITE" id="PS51257">
    <property type="entry name" value="PROKAR_LIPOPROTEIN"/>
    <property type="match status" value="1"/>
</dbReference>
<dbReference type="EMBL" id="CP073344">
    <property type="protein sequence ID" value="UTW02941.1"/>
    <property type="molecule type" value="Genomic_DNA"/>
</dbReference>
<keyword evidence="1" id="KW-0449">Lipoprotein</keyword>